<dbReference type="InterPro" id="IPR017782">
    <property type="entry name" value="Hydroxyacylglutathione_Hdrlase"/>
</dbReference>
<dbReference type="InterPro" id="IPR032282">
    <property type="entry name" value="HAGH_C"/>
</dbReference>
<feature type="binding site" evidence="7">
    <location>
        <position position="56"/>
    </location>
    <ligand>
        <name>Zn(2+)</name>
        <dbReference type="ChEBI" id="CHEBI:29105"/>
        <label>1</label>
    </ligand>
</feature>
<feature type="binding site" evidence="7">
    <location>
        <position position="126"/>
    </location>
    <ligand>
        <name>Zn(2+)</name>
        <dbReference type="ChEBI" id="CHEBI:29105"/>
        <label>1</label>
    </ligand>
</feature>
<dbReference type="PIRSF" id="PIRSF005457">
    <property type="entry name" value="Glx"/>
    <property type="match status" value="1"/>
</dbReference>
<organism evidence="9 10">
    <name type="scientific">Gilliamella apis</name>
    <dbReference type="NCBI Taxonomy" id="1970738"/>
    <lineage>
        <taxon>Bacteria</taxon>
        <taxon>Pseudomonadati</taxon>
        <taxon>Pseudomonadota</taxon>
        <taxon>Gammaproteobacteria</taxon>
        <taxon>Orbales</taxon>
        <taxon>Orbaceae</taxon>
        <taxon>Gilliamella</taxon>
    </lineage>
</organism>
<feature type="domain" description="Metallo-beta-lactamase" evidence="8">
    <location>
        <begin position="12"/>
        <end position="164"/>
    </location>
</feature>
<keyword evidence="6 7" id="KW-0862">Zinc</keyword>
<dbReference type="GO" id="GO:0046872">
    <property type="term" value="F:metal ion binding"/>
    <property type="evidence" value="ECO:0007669"/>
    <property type="project" value="UniProtKB-KW"/>
</dbReference>
<dbReference type="AlphaFoldDB" id="A0A242NVT9"/>
<evidence type="ECO:0000256" key="1">
    <source>
        <dbReference type="ARBA" id="ARBA00001623"/>
    </source>
</evidence>
<gene>
    <name evidence="7" type="primary">gloB</name>
    <name evidence="9" type="ORF">B6D06_03975</name>
</gene>
<accession>A0A242NVT9</accession>
<keyword evidence="4 7" id="KW-0479">Metal-binding</keyword>
<feature type="binding site" evidence="7">
    <location>
        <position position="164"/>
    </location>
    <ligand>
        <name>Zn(2+)</name>
        <dbReference type="ChEBI" id="CHEBI:29105"/>
        <label>2</label>
    </ligand>
</feature>
<dbReference type="InterPro" id="IPR035680">
    <property type="entry name" value="Clx_II_MBL"/>
</dbReference>
<dbReference type="GO" id="GO:0019243">
    <property type="term" value="P:methylglyoxal catabolic process to D-lactate via S-lactoyl-glutathione"/>
    <property type="evidence" value="ECO:0007669"/>
    <property type="project" value="UniProtKB-UniRule"/>
</dbReference>
<dbReference type="EMBL" id="NASK01000085">
    <property type="protein sequence ID" value="OTQ50629.1"/>
    <property type="molecule type" value="Genomic_DNA"/>
</dbReference>
<dbReference type="Gene3D" id="3.60.15.10">
    <property type="entry name" value="Ribonuclease Z/Hydroxyacylglutathione hydrolase-like"/>
    <property type="match status" value="1"/>
</dbReference>
<dbReference type="GO" id="GO:0004416">
    <property type="term" value="F:hydroxyacylglutathione hydrolase activity"/>
    <property type="evidence" value="ECO:0007669"/>
    <property type="project" value="UniProtKB-UniRule"/>
</dbReference>
<comment type="pathway">
    <text evidence="2 7">Secondary metabolite metabolism; methylglyoxal degradation; (R)-lactate from methylglyoxal: step 2/2.</text>
</comment>
<reference evidence="9 10" key="1">
    <citation type="submission" date="2017-03" db="EMBL/GenBank/DDBJ databases">
        <title>Comparative genomics of honeybee gut symbionts reveal geographically distinct and subgroup specific antibiotic resistance.</title>
        <authorList>
            <person name="Ludvigsen J."/>
            <person name="Porcellato D."/>
            <person name="Labee-Lund T.M."/>
            <person name="Amdam G.V."/>
            <person name="Rudi K."/>
        </authorList>
    </citation>
    <scope>NUCLEOTIDE SEQUENCE [LARGE SCALE GENOMIC DNA]</scope>
    <source>
        <strain evidence="9 10">A-4-12</strain>
    </source>
</reference>
<proteinExistence type="inferred from homology"/>
<evidence type="ECO:0000256" key="6">
    <source>
        <dbReference type="ARBA" id="ARBA00022833"/>
    </source>
</evidence>
<evidence type="ECO:0000256" key="2">
    <source>
        <dbReference type="ARBA" id="ARBA00004963"/>
    </source>
</evidence>
<evidence type="ECO:0000256" key="3">
    <source>
        <dbReference type="ARBA" id="ARBA00006759"/>
    </source>
</evidence>
<protein>
    <recommendedName>
        <fullName evidence="7">Hydroxyacylglutathione hydrolase</fullName>
        <ecNumber evidence="7">3.1.2.6</ecNumber>
    </recommendedName>
    <alternativeName>
        <fullName evidence="7">Glyoxalase II</fullName>
        <shortName evidence="7">Glx II</shortName>
    </alternativeName>
</protein>
<name>A0A242NVT9_9GAMM</name>
<dbReference type="UniPathway" id="UPA00619">
    <property type="reaction ID" value="UER00676"/>
</dbReference>
<feature type="binding site" evidence="7">
    <location>
        <position position="59"/>
    </location>
    <ligand>
        <name>Zn(2+)</name>
        <dbReference type="ChEBI" id="CHEBI:29105"/>
        <label>2</label>
    </ligand>
</feature>
<comment type="similarity">
    <text evidence="3 7">Belongs to the metallo-beta-lactamase superfamily. Glyoxalase II family.</text>
</comment>
<comment type="catalytic activity">
    <reaction evidence="1 7">
        <text>an S-(2-hydroxyacyl)glutathione + H2O = a 2-hydroxy carboxylate + glutathione + H(+)</text>
        <dbReference type="Rhea" id="RHEA:21864"/>
        <dbReference type="ChEBI" id="CHEBI:15377"/>
        <dbReference type="ChEBI" id="CHEBI:15378"/>
        <dbReference type="ChEBI" id="CHEBI:57925"/>
        <dbReference type="ChEBI" id="CHEBI:58896"/>
        <dbReference type="ChEBI" id="CHEBI:71261"/>
        <dbReference type="EC" id="3.1.2.6"/>
    </reaction>
</comment>
<dbReference type="OrthoDB" id="9802248at2"/>
<evidence type="ECO:0000256" key="7">
    <source>
        <dbReference type="HAMAP-Rule" id="MF_01374"/>
    </source>
</evidence>
<comment type="function">
    <text evidence="7">Thiolesterase that catalyzes the hydrolysis of S-D-lactoyl-glutathione to form glutathione and D-lactic acid.</text>
</comment>
<evidence type="ECO:0000256" key="4">
    <source>
        <dbReference type="ARBA" id="ARBA00022723"/>
    </source>
</evidence>
<dbReference type="CDD" id="cd07723">
    <property type="entry name" value="hydroxyacylglutathione_hydrolase_MBL-fold"/>
    <property type="match status" value="1"/>
</dbReference>
<dbReference type="NCBIfam" id="TIGR03413">
    <property type="entry name" value="GSH_gloB"/>
    <property type="match status" value="1"/>
</dbReference>
<dbReference type="Proteomes" id="UP000194968">
    <property type="component" value="Unassembled WGS sequence"/>
</dbReference>
<evidence type="ECO:0000256" key="5">
    <source>
        <dbReference type="ARBA" id="ARBA00022801"/>
    </source>
</evidence>
<dbReference type="InterPro" id="IPR036866">
    <property type="entry name" value="RibonucZ/Hydroxyglut_hydro"/>
</dbReference>
<feature type="binding site" evidence="7">
    <location>
        <position position="109"/>
    </location>
    <ligand>
        <name>Zn(2+)</name>
        <dbReference type="ChEBI" id="CHEBI:29105"/>
        <label>1</label>
    </ligand>
</feature>
<dbReference type="InterPro" id="IPR001279">
    <property type="entry name" value="Metallo-B-lactamas"/>
</dbReference>
<evidence type="ECO:0000313" key="10">
    <source>
        <dbReference type="Proteomes" id="UP000194968"/>
    </source>
</evidence>
<dbReference type="EC" id="3.1.2.6" evidence="7"/>
<comment type="cofactor">
    <cofactor evidence="7">
        <name>Zn(2+)</name>
        <dbReference type="ChEBI" id="CHEBI:29105"/>
    </cofactor>
    <text evidence="7">Binds 2 Zn(2+) ions per subunit.</text>
</comment>
<sequence>MYQLHVIPALKDNYIWLLENANKQVVIIDPGEAAPVLSYMKKYHLSPLAILLTHHHIDHTGGVTELKAAYPDIEAYGPSEINLQINHLENINELLIADFRYEVISVPGHTLGHLAYYCQPYLFCGDTLFSAGCGRIFEGDYKQMLSSLNKLKLLPDDTLICAGHEYTLTNLDFAQMLVPEDQVIHEYYDFICKKKITLPSILTQEKQINLFLRCEEKNLQNKFNCNNELEMFTFFRSQKDIF</sequence>
<keyword evidence="5 7" id="KW-0378">Hydrolase</keyword>
<feature type="binding site" evidence="7">
    <location>
        <position position="126"/>
    </location>
    <ligand>
        <name>Zn(2+)</name>
        <dbReference type="ChEBI" id="CHEBI:29105"/>
        <label>2</label>
    </ligand>
</feature>
<feature type="binding site" evidence="7">
    <location>
        <position position="54"/>
    </location>
    <ligand>
        <name>Zn(2+)</name>
        <dbReference type="ChEBI" id="CHEBI:29105"/>
        <label>1</label>
    </ligand>
</feature>
<evidence type="ECO:0000259" key="8">
    <source>
        <dbReference type="SMART" id="SM00849"/>
    </source>
</evidence>
<dbReference type="InterPro" id="IPR050110">
    <property type="entry name" value="Glyoxalase_II_hydrolase"/>
</dbReference>
<dbReference type="HAMAP" id="MF_01374">
    <property type="entry name" value="Glyoxalase_2"/>
    <property type="match status" value="1"/>
</dbReference>
<feature type="binding site" evidence="7">
    <location>
        <position position="58"/>
    </location>
    <ligand>
        <name>Zn(2+)</name>
        <dbReference type="ChEBI" id="CHEBI:29105"/>
        <label>2</label>
    </ligand>
</feature>
<dbReference type="Pfam" id="PF00753">
    <property type="entry name" value="Lactamase_B"/>
    <property type="match status" value="1"/>
</dbReference>
<evidence type="ECO:0000313" key="9">
    <source>
        <dbReference type="EMBL" id="OTQ50629.1"/>
    </source>
</evidence>
<dbReference type="SUPFAM" id="SSF56281">
    <property type="entry name" value="Metallo-hydrolase/oxidoreductase"/>
    <property type="match status" value="1"/>
</dbReference>
<dbReference type="RefSeq" id="WP_086320283.1">
    <property type="nucleotide sequence ID" value="NZ_NASK01000085.1"/>
</dbReference>
<dbReference type="Pfam" id="PF16123">
    <property type="entry name" value="HAGH_C"/>
    <property type="match status" value="1"/>
</dbReference>
<comment type="caution">
    <text evidence="9">The sequence shown here is derived from an EMBL/GenBank/DDBJ whole genome shotgun (WGS) entry which is preliminary data.</text>
</comment>
<dbReference type="PANTHER" id="PTHR43705">
    <property type="entry name" value="HYDROXYACYLGLUTATHIONE HYDROLASE"/>
    <property type="match status" value="1"/>
</dbReference>
<dbReference type="SMART" id="SM00849">
    <property type="entry name" value="Lactamase_B"/>
    <property type="match status" value="1"/>
</dbReference>
<comment type="subunit">
    <text evidence="7">Monomer.</text>
</comment>
<dbReference type="PANTHER" id="PTHR43705:SF1">
    <property type="entry name" value="HYDROXYACYLGLUTATHIONE HYDROLASE GLOB"/>
    <property type="match status" value="1"/>
</dbReference>